<proteinExistence type="predicted"/>
<sequence>MALAMIKLLAVNVVLNDAEEKQITDLAVKAWLDELKDAVYDAEDLLDEINTESLRCKEKVLATLKVVKSQLRGKLPRYLPSLTGVSISQCSQLEVKSFDLHWNTSIEVISIEGEGGESWFSLFDNFTYRKLSKSDSLQSLPTTIFGVNCLQNLNLTNIASLITFPLDGLPTLQSLQIKECANLEFLSHEALHKYTSLETLVIWGSCHSLKSFPLDCFPALENLQIGSCLNLEKITTQDEGAATRLRKLASLPLRCLPSTLRLLGVDVGMLSSLSKHESSLLFQHLTSLSDLRISGIGEECYINTLLKEKLLPTSVQYLTLWLFDDLKLLERKGLQYLTSLITLFILGCGSLESLPEDHFPSSLQLLCIHDCPLLEARYQSGKGKYKSKIAHIPAVKINDEVII</sequence>
<dbReference type="Pfam" id="PF18052">
    <property type="entry name" value="Rx_N"/>
    <property type="match status" value="1"/>
</dbReference>
<evidence type="ECO:0000313" key="8">
    <source>
        <dbReference type="Proteomes" id="UP001386955"/>
    </source>
</evidence>
<name>A0AAN9SQS6_PSOTE</name>
<dbReference type="PANTHER" id="PTHR36766">
    <property type="entry name" value="PLANT BROAD-SPECTRUM MILDEW RESISTANCE PROTEIN RPW8"/>
    <property type="match status" value="1"/>
</dbReference>
<dbReference type="Proteomes" id="UP001386955">
    <property type="component" value="Unassembled WGS sequence"/>
</dbReference>
<protein>
    <recommendedName>
        <fullName evidence="6">Disease resistance N-terminal domain-containing protein</fullName>
    </recommendedName>
</protein>
<dbReference type="AlphaFoldDB" id="A0AAN9SQS6"/>
<evidence type="ECO:0000256" key="3">
    <source>
        <dbReference type="ARBA" id="ARBA00022821"/>
    </source>
</evidence>
<dbReference type="GO" id="GO:0005524">
    <property type="term" value="F:ATP binding"/>
    <property type="evidence" value="ECO:0007669"/>
    <property type="project" value="UniProtKB-KW"/>
</dbReference>
<keyword evidence="5" id="KW-0732">Signal</keyword>
<feature type="signal peptide" evidence="5">
    <location>
        <begin position="1"/>
        <end position="18"/>
    </location>
</feature>
<gene>
    <name evidence="7" type="ORF">VNO78_12446</name>
</gene>
<keyword evidence="2" id="KW-0547">Nucleotide-binding</keyword>
<dbReference type="SUPFAM" id="SSF52058">
    <property type="entry name" value="L domain-like"/>
    <property type="match status" value="1"/>
</dbReference>
<evidence type="ECO:0000313" key="7">
    <source>
        <dbReference type="EMBL" id="KAK7401130.1"/>
    </source>
</evidence>
<feature type="domain" description="Disease resistance N-terminal" evidence="6">
    <location>
        <begin position="7"/>
        <end position="59"/>
    </location>
</feature>
<evidence type="ECO:0000256" key="4">
    <source>
        <dbReference type="ARBA" id="ARBA00022840"/>
    </source>
</evidence>
<accession>A0AAN9SQS6</accession>
<dbReference type="InterPro" id="IPR032675">
    <property type="entry name" value="LRR_dom_sf"/>
</dbReference>
<evidence type="ECO:0000259" key="6">
    <source>
        <dbReference type="Pfam" id="PF18052"/>
    </source>
</evidence>
<organism evidence="7 8">
    <name type="scientific">Psophocarpus tetragonolobus</name>
    <name type="common">Winged bean</name>
    <name type="synonym">Dolichos tetragonolobus</name>
    <dbReference type="NCBI Taxonomy" id="3891"/>
    <lineage>
        <taxon>Eukaryota</taxon>
        <taxon>Viridiplantae</taxon>
        <taxon>Streptophyta</taxon>
        <taxon>Embryophyta</taxon>
        <taxon>Tracheophyta</taxon>
        <taxon>Spermatophyta</taxon>
        <taxon>Magnoliopsida</taxon>
        <taxon>eudicotyledons</taxon>
        <taxon>Gunneridae</taxon>
        <taxon>Pentapetalae</taxon>
        <taxon>rosids</taxon>
        <taxon>fabids</taxon>
        <taxon>Fabales</taxon>
        <taxon>Fabaceae</taxon>
        <taxon>Papilionoideae</taxon>
        <taxon>50 kb inversion clade</taxon>
        <taxon>NPAAA clade</taxon>
        <taxon>indigoferoid/millettioid clade</taxon>
        <taxon>Phaseoleae</taxon>
        <taxon>Psophocarpus</taxon>
    </lineage>
</organism>
<evidence type="ECO:0000256" key="1">
    <source>
        <dbReference type="ARBA" id="ARBA00022737"/>
    </source>
</evidence>
<reference evidence="7 8" key="1">
    <citation type="submission" date="2024-01" db="EMBL/GenBank/DDBJ databases">
        <title>The genomes of 5 underutilized Papilionoideae crops provide insights into root nodulation and disease resistanc.</title>
        <authorList>
            <person name="Jiang F."/>
        </authorList>
    </citation>
    <scope>NUCLEOTIDE SEQUENCE [LARGE SCALE GENOMIC DNA]</scope>
    <source>
        <strain evidence="7">DUOXIRENSHENG_FW03</strain>
        <tissue evidence="7">Leaves</tissue>
    </source>
</reference>
<dbReference type="GO" id="GO:0006952">
    <property type="term" value="P:defense response"/>
    <property type="evidence" value="ECO:0007669"/>
    <property type="project" value="UniProtKB-KW"/>
</dbReference>
<dbReference type="Gene3D" id="3.80.10.10">
    <property type="entry name" value="Ribonuclease Inhibitor"/>
    <property type="match status" value="1"/>
</dbReference>
<keyword evidence="1" id="KW-0677">Repeat</keyword>
<keyword evidence="3" id="KW-0611">Plant defense</keyword>
<keyword evidence="4" id="KW-0067">ATP-binding</keyword>
<evidence type="ECO:0000256" key="5">
    <source>
        <dbReference type="SAM" id="SignalP"/>
    </source>
</evidence>
<dbReference type="Gene3D" id="1.20.5.4130">
    <property type="match status" value="1"/>
</dbReference>
<feature type="chain" id="PRO_5043029988" description="Disease resistance N-terminal domain-containing protein" evidence="5">
    <location>
        <begin position="19"/>
        <end position="403"/>
    </location>
</feature>
<comment type="caution">
    <text evidence="7">The sequence shown here is derived from an EMBL/GenBank/DDBJ whole genome shotgun (WGS) entry which is preliminary data.</text>
</comment>
<dbReference type="InterPro" id="IPR041118">
    <property type="entry name" value="Rx_N"/>
</dbReference>
<dbReference type="EMBL" id="JAYMYS010000003">
    <property type="protein sequence ID" value="KAK7401130.1"/>
    <property type="molecule type" value="Genomic_DNA"/>
</dbReference>
<evidence type="ECO:0000256" key="2">
    <source>
        <dbReference type="ARBA" id="ARBA00022741"/>
    </source>
</evidence>
<keyword evidence="8" id="KW-1185">Reference proteome</keyword>
<dbReference type="PANTHER" id="PTHR36766:SF30">
    <property type="entry name" value="TIR-NBS TYPE DISEASE RESISTANCE PROTEIN-RELATED"/>
    <property type="match status" value="1"/>
</dbReference>